<evidence type="ECO:0000313" key="5">
    <source>
        <dbReference type="EMBL" id="KKA23099.1"/>
    </source>
</evidence>
<dbReference type="GeneID" id="25315176"/>
<dbReference type="AlphaFoldDB" id="A0A0F4YXW9"/>
<dbReference type="InterPro" id="IPR000504">
    <property type="entry name" value="RRM_dom"/>
</dbReference>
<dbReference type="SMART" id="SM00360">
    <property type="entry name" value="RRM"/>
    <property type="match status" value="1"/>
</dbReference>
<reference evidence="5 6" key="1">
    <citation type="submission" date="2015-04" db="EMBL/GenBank/DDBJ databases">
        <authorList>
            <person name="Heijne W.H."/>
            <person name="Fedorova N.D."/>
            <person name="Nierman W.C."/>
            <person name="Vollebregt A.W."/>
            <person name="Zhao Z."/>
            <person name="Wu L."/>
            <person name="Kumar M."/>
            <person name="Stam H."/>
            <person name="van den Berg M.A."/>
            <person name="Pel H.J."/>
        </authorList>
    </citation>
    <scope>NUCLEOTIDE SEQUENCE [LARGE SCALE GENOMIC DNA]</scope>
    <source>
        <strain evidence="5 6">CBS 393.64</strain>
    </source>
</reference>
<feature type="compositionally biased region" description="Polar residues" evidence="3">
    <location>
        <begin position="103"/>
        <end position="113"/>
    </location>
</feature>
<comment type="caution">
    <text evidence="5">The sequence shown here is derived from an EMBL/GenBank/DDBJ whole genome shotgun (WGS) entry which is preliminary data.</text>
</comment>
<organism evidence="5 6">
    <name type="scientific">Rasamsonia emersonii (strain ATCC 16479 / CBS 393.64 / IMI 116815)</name>
    <dbReference type="NCBI Taxonomy" id="1408163"/>
    <lineage>
        <taxon>Eukaryota</taxon>
        <taxon>Fungi</taxon>
        <taxon>Dikarya</taxon>
        <taxon>Ascomycota</taxon>
        <taxon>Pezizomycotina</taxon>
        <taxon>Eurotiomycetes</taxon>
        <taxon>Eurotiomycetidae</taxon>
        <taxon>Eurotiales</taxon>
        <taxon>Trichocomaceae</taxon>
        <taxon>Rasamsonia</taxon>
    </lineage>
</organism>
<dbReference type="PANTHER" id="PTHR47640">
    <property type="entry name" value="TRNA SELENOCYSTEINE 1-ASSOCIATED PROTEIN 1-RELATED-RELATED"/>
    <property type="match status" value="1"/>
</dbReference>
<feature type="compositionally biased region" description="Low complexity" evidence="3">
    <location>
        <begin position="187"/>
        <end position="228"/>
    </location>
</feature>
<feature type="compositionally biased region" description="Low complexity" evidence="3">
    <location>
        <begin position="24"/>
        <end position="35"/>
    </location>
</feature>
<dbReference type="GO" id="GO:0003729">
    <property type="term" value="F:mRNA binding"/>
    <property type="evidence" value="ECO:0007669"/>
    <property type="project" value="InterPro"/>
</dbReference>
<dbReference type="InterPro" id="IPR050825">
    <property type="entry name" value="RBM42_RBP45_47-like"/>
</dbReference>
<dbReference type="EMBL" id="LASV01000111">
    <property type="protein sequence ID" value="KKA23099.1"/>
    <property type="molecule type" value="Genomic_DNA"/>
</dbReference>
<dbReference type="SUPFAM" id="SSF54928">
    <property type="entry name" value="RNA-binding domain, RBD"/>
    <property type="match status" value="1"/>
</dbReference>
<dbReference type="CDD" id="cd12383">
    <property type="entry name" value="RRM_RBM42"/>
    <property type="match status" value="1"/>
</dbReference>
<feature type="compositionally biased region" description="Low complexity" evidence="3">
    <location>
        <begin position="89"/>
        <end position="102"/>
    </location>
</feature>
<protein>
    <submittedName>
        <fullName evidence="5">RNP domain protein</fullName>
    </submittedName>
</protein>
<keyword evidence="6" id="KW-1185">Reference proteome</keyword>
<dbReference type="InterPro" id="IPR035979">
    <property type="entry name" value="RBD_domain_sf"/>
</dbReference>
<sequence length="386" mass="39559">MSLPPPPGLKKLPSSLPPRPPQPAYSSAPSYSSPGTAPGVASSGYGANQQQRAPGTGYNAFTAFQPRSVASNQAYRTSSPIVSGPTPPATTSYPPSTTGYSAAYQNPQQSYQAGASYYGQPTYGDGTYGPSPVPQITNPFPVPGQDQSNAYGARGKAYGRNDSGMDPELEAQIAQWQSAYISKDGDSSSASAKGAGRSGTATATSANAGASTASSNTSTAANTPASGAESGQKTVIRSGGGQTWTDPTLLEWDPAHFRLFVGNLAGEVTDESLKKAFSKYPSVQKARVIRDKRTEKSKGYGFVSFSDGDDYFKAAREMQGKYIGSHPVLLRRATTEIKPVVVGKGGKKGGNGGGGAGGGQGGASSGKAKSDGVKKQKTKGGLKILG</sequence>
<dbReference type="Proteomes" id="UP000053958">
    <property type="component" value="Unassembled WGS sequence"/>
</dbReference>
<dbReference type="PANTHER" id="PTHR47640:SF11">
    <property type="entry name" value="RNA-BINDING PROTEIN 42"/>
    <property type="match status" value="1"/>
</dbReference>
<feature type="region of interest" description="Disordered" evidence="3">
    <location>
        <begin position="1"/>
        <end position="243"/>
    </location>
</feature>
<dbReference type="OrthoDB" id="1749473at2759"/>
<gene>
    <name evidence="5" type="ORF">T310_2825</name>
</gene>
<evidence type="ECO:0000256" key="2">
    <source>
        <dbReference type="PROSITE-ProRule" id="PRU00176"/>
    </source>
</evidence>
<evidence type="ECO:0000256" key="1">
    <source>
        <dbReference type="ARBA" id="ARBA00022884"/>
    </source>
</evidence>
<dbReference type="PROSITE" id="PS50102">
    <property type="entry name" value="RRM"/>
    <property type="match status" value="1"/>
</dbReference>
<dbReference type="STRING" id="1408163.A0A0F4YXW9"/>
<evidence type="ECO:0000259" key="4">
    <source>
        <dbReference type="PROSITE" id="PS50102"/>
    </source>
</evidence>
<name>A0A0F4YXW9_RASE3</name>
<keyword evidence="1 2" id="KW-0694">RNA-binding</keyword>
<evidence type="ECO:0000256" key="3">
    <source>
        <dbReference type="SAM" id="MobiDB-lite"/>
    </source>
</evidence>
<evidence type="ECO:0000313" key="6">
    <source>
        <dbReference type="Proteomes" id="UP000053958"/>
    </source>
</evidence>
<dbReference type="InterPro" id="IPR012677">
    <property type="entry name" value="Nucleotide-bd_a/b_plait_sf"/>
</dbReference>
<feature type="region of interest" description="Disordered" evidence="3">
    <location>
        <begin position="341"/>
        <end position="386"/>
    </location>
</feature>
<feature type="compositionally biased region" description="Polar residues" evidence="3">
    <location>
        <begin position="68"/>
        <end position="81"/>
    </location>
</feature>
<feature type="compositionally biased region" description="Gly residues" evidence="3">
    <location>
        <begin position="348"/>
        <end position="364"/>
    </location>
</feature>
<dbReference type="InterPro" id="IPR034215">
    <property type="entry name" value="RBM42_RRM"/>
</dbReference>
<dbReference type="Pfam" id="PF00076">
    <property type="entry name" value="RRM_1"/>
    <property type="match status" value="1"/>
</dbReference>
<feature type="domain" description="RRM" evidence="4">
    <location>
        <begin position="257"/>
        <end position="335"/>
    </location>
</feature>
<dbReference type="Gene3D" id="3.30.70.330">
    <property type="match status" value="1"/>
</dbReference>
<accession>A0A0F4YXW9</accession>
<dbReference type="RefSeq" id="XP_013329711.1">
    <property type="nucleotide sequence ID" value="XM_013474257.1"/>
</dbReference>
<proteinExistence type="predicted"/>